<proteinExistence type="predicted"/>
<gene>
    <name evidence="2" type="ORF">KIN_23650</name>
</gene>
<name>A0A6N6JG18_9RHOB</name>
<keyword evidence="3" id="KW-1185">Reference proteome</keyword>
<dbReference type="EMBL" id="BLJE01000002">
    <property type="protein sequence ID" value="GFE65291.1"/>
    <property type="molecule type" value="Genomic_DNA"/>
</dbReference>
<evidence type="ECO:0000256" key="1">
    <source>
        <dbReference type="SAM" id="MobiDB-lite"/>
    </source>
</evidence>
<evidence type="ECO:0000313" key="3">
    <source>
        <dbReference type="Proteomes" id="UP000436822"/>
    </source>
</evidence>
<sequence>MSPVAMPSRFKTEFAAKAIIVRAVSNNSFIMEDKNVQMAKEVSSCTTHPKEKGRAGWHALS</sequence>
<evidence type="ECO:0000313" key="2">
    <source>
        <dbReference type="EMBL" id="GFE65291.1"/>
    </source>
</evidence>
<reference evidence="2 3" key="1">
    <citation type="submission" date="2019-12" db="EMBL/GenBank/DDBJ databases">
        <title>Litoreibacter badius sp. nov., a novel bacteriochlorophyll a-containing bacterium in the genus Litoreibacter.</title>
        <authorList>
            <person name="Kanamuro M."/>
            <person name="Takabe Y."/>
            <person name="Mori K."/>
            <person name="Takaichi S."/>
            <person name="Hanada S."/>
        </authorList>
    </citation>
    <scope>NUCLEOTIDE SEQUENCE [LARGE SCALE GENOMIC DNA]</scope>
    <source>
        <strain evidence="2 3">K6</strain>
    </source>
</reference>
<comment type="caution">
    <text evidence="2">The sequence shown here is derived from an EMBL/GenBank/DDBJ whole genome shotgun (WGS) entry which is preliminary data.</text>
</comment>
<protein>
    <submittedName>
        <fullName evidence="2">Uncharacterized protein</fullName>
    </submittedName>
</protein>
<organism evidence="2 3">
    <name type="scientific">Litoreibacter roseus</name>
    <dbReference type="NCBI Taxonomy" id="2601869"/>
    <lineage>
        <taxon>Bacteria</taxon>
        <taxon>Pseudomonadati</taxon>
        <taxon>Pseudomonadota</taxon>
        <taxon>Alphaproteobacteria</taxon>
        <taxon>Rhodobacterales</taxon>
        <taxon>Roseobacteraceae</taxon>
        <taxon>Litoreibacter</taxon>
    </lineage>
</organism>
<accession>A0A6N6JG18</accession>
<dbReference type="Proteomes" id="UP000436822">
    <property type="component" value="Unassembled WGS sequence"/>
</dbReference>
<feature type="region of interest" description="Disordered" evidence="1">
    <location>
        <begin position="42"/>
        <end position="61"/>
    </location>
</feature>
<dbReference type="AlphaFoldDB" id="A0A6N6JG18"/>